<dbReference type="CDD" id="cd06170">
    <property type="entry name" value="LuxR_C_like"/>
    <property type="match status" value="1"/>
</dbReference>
<dbReference type="SUPFAM" id="SSF52172">
    <property type="entry name" value="CheY-like"/>
    <property type="match status" value="1"/>
</dbReference>
<evidence type="ECO:0000256" key="3">
    <source>
        <dbReference type="ARBA" id="ARBA00023125"/>
    </source>
</evidence>
<dbReference type="PROSITE" id="PS50110">
    <property type="entry name" value="RESPONSE_REGULATORY"/>
    <property type="match status" value="1"/>
</dbReference>
<feature type="domain" description="HTH luxR-type" evidence="6">
    <location>
        <begin position="154"/>
        <end position="219"/>
    </location>
</feature>
<dbReference type="CDD" id="cd17535">
    <property type="entry name" value="REC_NarL-like"/>
    <property type="match status" value="1"/>
</dbReference>
<dbReference type="InterPro" id="IPR039420">
    <property type="entry name" value="WalR-like"/>
</dbReference>
<dbReference type="SUPFAM" id="SSF46894">
    <property type="entry name" value="C-terminal effector domain of the bipartite response regulators"/>
    <property type="match status" value="1"/>
</dbReference>
<comment type="caution">
    <text evidence="5">Lacks conserved residue(s) required for the propagation of feature annotation.</text>
</comment>
<dbReference type="Pfam" id="PF00072">
    <property type="entry name" value="Response_reg"/>
    <property type="match status" value="1"/>
</dbReference>
<evidence type="ECO:0000313" key="8">
    <source>
        <dbReference type="EMBL" id="QNI32512.1"/>
    </source>
</evidence>
<keyword evidence="1" id="KW-0597">Phosphoprotein</keyword>
<keyword evidence="3" id="KW-0238">DNA-binding</keyword>
<dbReference type="GO" id="GO:0006355">
    <property type="term" value="P:regulation of DNA-templated transcription"/>
    <property type="evidence" value="ECO:0007669"/>
    <property type="project" value="InterPro"/>
</dbReference>
<evidence type="ECO:0000256" key="4">
    <source>
        <dbReference type="ARBA" id="ARBA00023163"/>
    </source>
</evidence>
<evidence type="ECO:0000259" key="6">
    <source>
        <dbReference type="PROSITE" id="PS50043"/>
    </source>
</evidence>
<keyword evidence="9" id="KW-1185">Reference proteome</keyword>
<dbReference type="InterPro" id="IPR000792">
    <property type="entry name" value="Tscrpt_reg_LuxR_C"/>
</dbReference>
<dbReference type="EMBL" id="CP060394">
    <property type="protein sequence ID" value="QNI32512.1"/>
    <property type="molecule type" value="Genomic_DNA"/>
</dbReference>
<dbReference type="AlphaFoldDB" id="A0A7G8BIZ2"/>
<keyword evidence="2" id="KW-0805">Transcription regulation</keyword>
<dbReference type="InterPro" id="IPR001789">
    <property type="entry name" value="Sig_transdc_resp-reg_receiver"/>
</dbReference>
<dbReference type="GO" id="GO:0003677">
    <property type="term" value="F:DNA binding"/>
    <property type="evidence" value="ECO:0007669"/>
    <property type="project" value="UniProtKB-KW"/>
</dbReference>
<accession>A0A7G8BIZ2</accession>
<sequence length="225" mass="24393">MASPHISKTMTIRVLVADQHPVIRIGVENLLHTQAGIEVVGEAGDGDQAVSRTRELSPDILLLALNLPGLETMREIVNNSPETRTILLTNSISRQEIMKAVQLCASGLVLKDALIDNLTAAIRAVFAGKCWIGDHRASSLADALPAAVKEEPPPAKKNNGLTPREMEVVRCVVKGSSNRDIATHFQLSEETVKRHLSNIFEKTGVSTRLELALFAIEHQLVASDS</sequence>
<name>A0A7G8BIZ2_9BACT</name>
<dbReference type="PANTHER" id="PTHR43214">
    <property type="entry name" value="TWO-COMPONENT RESPONSE REGULATOR"/>
    <property type="match status" value="1"/>
</dbReference>
<dbReference type="PRINTS" id="PR00038">
    <property type="entry name" value="HTHLUXR"/>
</dbReference>
<proteinExistence type="predicted"/>
<dbReference type="PROSITE" id="PS00622">
    <property type="entry name" value="HTH_LUXR_1"/>
    <property type="match status" value="1"/>
</dbReference>
<dbReference type="Pfam" id="PF00196">
    <property type="entry name" value="GerE"/>
    <property type="match status" value="1"/>
</dbReference>
<dbReference type="SMART" id="SM00421">
    <property type="entry name" value="HTH_LUXR"/>
    <property type="match status" value="1"/>
</dbReference>
<dbReference type="SMART" id="SM00448">
    <property type="entry name" value="REC"/>
    <property type="match status" value="1"/>
</dbReference>
<evidence type="ECO:0000256" key="2">
    <source>
        <dbReference type="ARBA" id="ARBA00023015"/>
    </source>
</evidence>
<dbReference type="Gene3D" id="3.40.50.2300">
    <property type="match status" value="1"/>
</dbReference>
<dbReference type="PANTHER" id="PTHR43214:SF41">
    <property type="entry name" value="NITRATE_NITRITE RESPONSE REGULATOR PROTEIN NARP"/>
    <property type="match status" value="1"/>
</dbReference>
<evidence type="ECO:0000256" key="1">
    <source>
        <dbReference type="ARBA" id="ARBA00022553"/>
    </source>
</evidence>
<reference evidence="8 9" key="1">
    <citation type="submission" date="2020-08" db="EMBL/GenBank/DDBJ databases">
        <title>Edaphobacter telluris sp. nov. and Acidobacterium dinghuensis sp. nov., two acidobacteria isolated from forest soil.</title>
        <authorList>
            <person name="Fu J."/>
            <person name="Qiu L."/>
        </authorList>
    </citation>
    <scope>NUCLEOTIDE SEQUENCE [LARGE SCALE GENOMIC DNA]</scope>
    <source>
        <strain evidence="8">4Y35</strain>
    </source>
</reference>
<gene>
    <name evidence="8" type="ORF">H7849_00310</name>
</gene>
<dbReference type="InterPro" id="IPR016032">
    <property type="entry name" value="Sig_transdc_resp-reg_C-effctor"/>
</dbReference>
<dbReference type="Proteomes" id="UP000515312">
    <property type="component" value="Chromosome"/>
</dbReference>
<dbReference type="InterPro" id="IPR011006">
    <property type="entry name" value="CheY-like_superfamily"/>
</dbReference>
<dbReference type="KEGG" id="adin:H7849_00310"/>
<evidence type="ECO:0000313" key="9">
    <source>
        <dbReference type="Proteomes" id="UP000515312"/>
    </source>
</evidence>
<dbReference type="GO" id="GO:0000160">
    <property type="term" value="P:phosphorelay signal transduction system"/>
    <property type="evidence" value="ECO:0007669"/>
    <property type="project" value="InterPro"/>
</dbReference>
<keyword evidence="4" id="KW-0804">Transcription</keyword>
<organism evidence="8 9">
    <name type="scientific">Alloacidobacterium dinghuense</name>
    <dbReference type="NCBI Taxonomy" id="2763107"/>
    <lineage>
        <taxon>Bacteria</taxon>
        <taxon>Pseudomonadati</taxon>
        <taxon>Acidobacteriota</taxon>
        <taxon>Terriglobia</taxon>
        <taxon>Terriglobales</taxon>
        <taxon>Acidobacteriaceae</taxon>
        <taxon>Alloacidobacterium</taxon>
    </lineage>
</organism>
<evidence type="ECO:0000259" key="7">
    <source>
        <dbReference type="PROSITE" id="PS50110"/>
    </source>
</evidence>
<feature type="domain" description="Response regulatory" evidence="7">
    <location>
        <begin position="13"/>
        <end position="126"/>
    </location>
</feature>
<protein>
    <submittedName>
        <fullName evidence="8">Response regulator transcription factor</fullName>
    </submittedName>
</protein>
<dbReference type="InterPro" id="IPR058245">
    <property type="entry name" value="NreC/VraR/RcsB-like_REC"/>
</dbReference>
<dbReference type="PROSITE" id="PS50043">
    <property type="entry name" value="HTH_LUXR_2"/>
    <property type="match status" value="1"/>
</dbReference>
<evidence type="ECO:0000256" key="5">
    <source>
        <dbReference type="PROSITE-ProRule" id="PRU00169"/>
    </source>
</evidence>